<reference evidence="7 8" key="1">
    <citation type="submission" date="2018-08" db="EMBL/GenBank/DDBJ databases">
        <title>Meiothermus granaticius genome AF-68 sequencing project.</title>
        <authorList>
            <person name="Da Costa M.S."/>
            <person name="Albuquerque L."/>
            <person name="Raposo P."/>
            <person name="Froufe H.J.C."/>
            <person name="Barroso C.S."/>
            <person name="Egas C."/>
        </authorList>
    </citation>
    <scope>NUCLEOTIDE SEQUENCE [LARGE SCALE GENOMIC DNA]</scope>
    <source>
        <strain evidence="7 8">AF-68</strain>
    </source>
</reference>
<dbReference type="OrthoDB" id="9786288at2"/>
<feature type="domain" description="Chalcone/stilbene synthase N-terminal" evidence="5">
    <location>
        <begin position="71"/>
        <end position="207"/>
    </location>
</feature>
<gene>
    <name evidence="7" type="primary">rppA</name>
    <name evidence="7" type="ORF">Mgrana_02515</name>
</gene>
<dbReference type="RefSeq" id="WP_119357968.1">
    <property type="nucleotide sequence ID" value="NZ_BJXM01000001.1"/>
</dbReference>
<dbReference type="Pfam" id="PF00195">
    <property type="entry name" value="Chal_sti_synt_N"/>
    <property type="match status" value="1"/>
</dbReference>
<dbReference type="EC" id="2.3.1.233" evidence="7"/>
<evidence type="ECO:0000256" key="4">
    <source>
        <dbReference type="PIRSR" id="PIRSR000451-1"/>
    </source>
</evidence>
<organism evidence="7 8">
    <name type="scientific">Meiothermus granaticius NBRC 107808</name>
    <dbReference type="NCBI Taxonomy" id="1227551"/>
    <lineage>
        <taxon>Bacteria</taxon>
        <taxon>Thermotogati</taxon>
        <taxon>Deinococcota</taxon>
        <taxon>Deinococci</taxon>
        <taxon>Thermales</taxon>
        <taxon>Thermaceae</taxon>
        <taxon>Meiothermus</taxon>
    </lineage>
</organism>
<dbReference type="AlphaFoldDB" id="A0A399F763"/>
<keyword evidence="8" id="KW-1185">Reference proteome</keyword>
<accession>A0A399F763</accession>
<dbReference type="EMBL" id="QWLB01000038">
    <property type="protein sequence ID" value="RIH91575.1"/>
    <property type="molecule type" value="Genomic_DNA"/>
</dbReference>
<evidence type="ECO:0000256" key="1">
    <source>
        <dbReference type="ARBA" id="ARBA00005531"/>
    </source>
</evidence>
<dbReference type="Proteomes" id="UP000266178">
    <property type="component" value="Unassembled WGS sequence"/>
</dbReference>
<sequence length="354" mass="37059">MIPTSPSPNPRLLGIGTAVPPYRIGQAEAKGLAERLFEGLPGLHRLLGVFEHTGIETRYLSAPLEWFAQEHSFAEKNALWADTALTLSIQASQAALAQAEVAAEQIAAVVWVSTTGIATPSLEAYLVQRLGIPLSAVRLPIWGLGCAGGVAGLSRSAELARLYPNGYVLLVAVELCSLTFVRGDLSKSNLVASSLFADGAAAVVLGPGKGPEVRGGFSRLLPQSYGVMGWDVTEGGLQVRFAQSIPELVRGELGRLIGEGLEGYALDPETVGSWALHPGGAKVLAAYREALGIDARSLEASGCVLKTFGNMSSPTALFVLQRLMSPLEPLPADTPGVVLALGPGFAVEGTVLQW</sequence>
<dbReference type="Gene3D" id="3.40.47.10">
    <property type="match status" value="2"/>
</dbReference>
<evidence type="ECO:0000313" key="8">
    <source>
        <dbReference type="Proteomes" id="UP000266178"/>
    </source>
</evidence>
<dbReference type="PANTHER" id="PTHR11877:SF99">
    <property type="entry name" value="1,3,6,8-TETRAHYDROXYNAPHTHALENE SYNTHASE"/>
    <property type="match status" value="1"/>
</dbReference>
<comment type="similarity">
    <text evidence="1">Belongs to the thiolase-like superfamily. Chalcone/stilbene synthases family.</text>
</comment>
<dbReference type="GO" id="GO:0016747">
    <property type="term" value="F:acyltransferase activity, transferring groups other than amino-acyl groups"/>
    <property type="evidence" value="ECO:0007669"/>
    <property type="project" value="InterPro"/>
</dbReference>
<evidence type="ECO:0000313" key="7">
    <source>
        <dbReference type="EMBL" id="RIH91575.1"/>
    </source>
</evidence>
<dbReference type="SUPFAM" id="SSF53901">
    <property type="entry name" value="Thiolase-like"/>
    <property type="match status" value="2"/>
</dbReference>
<dbReference type="PANTHER" id="PTHR11877">
    <property type="entry name" value="HYDROXYMETHYLGLUTARYL-COA SYNTHASE"/>
    <property type="match status" value="1"/>
</dbReference>
<dbReference type="InterPro" id="IPR012328">
    <property type="entry name" value="Chalcone/stilbene_synt_C"/>
</dbReference>
<proteinExistence type="inferred from homology"/>
<dbReference type="CDD" id="cd00831">
    <property type="entry name" value="CHS_like"/>
    <property type="match status" value="1"/>
</dbReference>
<dbReference type="GO" id="GO:0030639">
    <property type="term" value="P:polyketide biosynthetic process"/>
    <property type="evidence" value="ECO:0007669"/>
    <property type="project" value="TreeGrafter"/>
</dbReference>
<evidence type="ECO:0000259" key="6">
    <source>
        <dbReference type="Pfam" id="PF02797"/>
    </source>
</evidence>
<keyword evidence="2 7" id="KW-0808">Transferase</keyword>
<evidence type="ECO:0000259" key="5">
    <source>
        <dbReference type="Pfam" id="PF00195"/>
    </source>
</evidence>
<dbReference type="Pfam" id="PF02797">
    <property type="entry name" value="Chal_sti_synt_C"/>
    <property type="match status" value="1"/>
</dbReference>
<evidence type="ECO:0000256" key="3">
    <source>
        <dbReference type="ARBA" id="ARBA00023315"/>
    </source>
</evidence>
<dbReference type="InterPro" id="IPR016039">
    <property type="entry name" value="Thiolase-like"/>
</dbReference>
<feature type="domain" description="Chalcone/stilbene synthase C-terminal" evidence="6">
    <location>
        <begin position="218"/>
        <end position="353"/>
    </location>
</feature>
<evidence type="ECO:0000256" key="2">
    <source>
        <dbReference type="ARBA" id="ARBA00022679"/>
    </source>
</evidence>
<keyword evidence="3 7" id="KW-0012">Acyltransferase</keyword>
<protein>
    <submittedName>
        <fullName evidence="7">1,3,6,8-tetrahydroxynaphthalene synthase</fullName>
        <ecNumber evidence="7">2.3.1.233</ecNumber>
    </submittedName>
</protein>
<dbReference type="InterPro" id="IPR011141">
    <property type="entry name" value="Polyketide_synthase_type-III"/>
</dbReference>
<comment type="caution">
    <text evidence="7">The sequence shown here is derived from an EMBL/GenBank/DDBJ whole genome shotgun (WGS) entry which is preliminary data.</text>
</comment>
<feature type="active site" description="Acyl-thioester intermediate" evidence="4">
    <location>
        <position position="146"/>
    </location>
</feature>
<dbReference type="PIRSF" id="PIRSF000451">
    <property type="entry name" value="PKS_III"/>
    <property type="match status" value="1"/>
</dbReference>
<dbReference type="InterPro" id="IPR001099">
    <property type="entry name" value="Chalcone/stilbene_synt_N"/>
</dbReference>
<name>A0A399F763_9DEIN</name>